<dbReference type="PANTHER" id="PTHR34573">
    <property type="entry name" value="VKC DOMAIN-CONTAINING PROTEIN"/>
    <property type="match status" value="1"/>
</dbReference>
<dbReference type="Gene3D" id="3.40.30.10">
    <property type="entry name" value="Glutaredoxin"/>
    <property type="match status" value="1"/>
</dbReference>
<protein>
    <recommendedName>
        <fullName evidence="11">Vitamin K epoxide reductase domain-containing protein</fullName>
    </recommendedName>
</protein>
<dbReference type="InterPro" id="IPR038354">
    <property type="entry name" value="VKOR_sf"/>
</dbReference>
<keyword evidence="6" id="KW-0560">Oxidoreductase</keyword>
<evidence type="ECO:0000256" key="1">
    <source>
        <dbReference type="ARBA" id="ARBA00004141"/>
    </source>
</evidence>
<evidence type="ECO:0000256" key="3">
    <source>
        <dbReference type="ARBA" id="ARBA00022692"/>
    </source>
</evidence>
<dbReference type="GO" id="GO:0016491">
    <property type="term" value="F:oxidoreductase activity"/>
    <property type="evidence" value="ECO:0007669"/>
    <property type="project" value="UniProtKB-KW"/>
</dbReference>
<dbReference type="GO" id="GO:0016020">
    <property type="term" value="C:membrane"/>
    <property type="evidence" value="ECO:0007669"/>
    <property type="project" value="UniProtKB-SubCell"/>
</dbReference>
<evidence type="ECO:0000256" key="2">
    <source>
        <dbReference type="ARBA" id="ARBA00006214"/>
    </source>
</evidence>
<dbReference type="InterPro" id="IPR044698">
    <property type="entry name" value="VKOR/LTO1"/>
</dbReference>
<feature type="transmembrane region" description="Helical" evidence="10">
    <location>
        <begin position="162"/>
        <end position="182"/>
    </location>
</feature>
<comment type="similarity">
    <text evidence="2">Belongs to the VKOR family.</text>
</comment>
<evidence type="ECO:0000313" key="12">
    <source>
        <dbReference type="EMBL" id="PMB00184.1"/>
    </source>
</evidence>
<feature type="domain" description="Vitamin K epoxide reductase" evidence="11">
    <location>
        <begin position="12"/>
        <end position="154"/>
    </location>
</feature>
<sequence length="329" mass="36180">MKRRLSSTPWIHRRSRLLIGAIAILGALTTAYLTIVKFSQSSAACPTQSCDIVLQSDYATVFGQPLALFGFLAYLSMAVFALAPLAVDPVNKKDSRKKLENLTWLLLLIGAIAMSVFSGYLMYLLVFKIKALCIYCVASAIFSLSMLVLTIVGRAWEEIGQIFFTAIVVGMVTLVGTLAIYASPSNNNSGVTIVENPGQPAIISFRPLQEPKPGVGWEVTTTSGEAEIALARHLKQIGAKEYIAWWCPHCHEQKLLFGKEAYKELDHIDCAPVDNPNGLKDECRAAKIQSYPSWIINGKIYAGVQNLEQLANISNYAGPRNFKYVLKQS</sequence>
<evidence type="ECO:0000256" key="6">
    <source>
        <dbReference type="ARBA" id="ARBA00023002"/>
    </source>
</evidence>
<name>A0A2N6KKG3_9CYAN</name>
<gene>
    <name evidence="12" type="ORF">CEN50_04175</name>
</gene>
<dbReference type="AlphaFoldDB" id="A0A2N6KKG3"/>
<dbReference type="Proteomes" id="UP000235025">
    <property type="component" value="Unassembled WGS sequence"/>
</dbReference>
<dbReference type="InterPro" id="IPR036249">
    <property type="entry name" value="Thioredoxin-like_sf"/>
</dbReference>
<evidence type="ECO:0000256" key="8">
    <source>
        <dbReference type="ARBA" id="ARBA00023157"/>
    </source>
</evidence>
<reference evidence="12 13" key="1">
    <citation type="submission" date="2017-07" db="EMBL/GenBank/DDBJ databases">
        <title>Genomes of Fischerella (Mastigocladus) sp. strains.</title>
        <authorList>
            <person name="Miller S.R."/>
        </authorList>
    </citation>
    <scope>NUCLEOTIDE SEQUENCE [LARGE SCALE GENOMIC DNA]</scope>
    <source>
        <strain evidence="12 13">CCMEE 5268</strain>
    </source>
</reference>
<evidence type="ECO:0000256" key="5">
    <source>
        <dbReference type="ARBA" id="ARBA00022989"/>
    </source>
</evidence>
<evidence type="ECO:0000256" key="7">
    <source>
        <dbReference type="ARBA" id="ARBA00023136"/>
    </source>
</evidence>
<evidence type="ECO:0000313" key="13">
    <source>
        <dbReference type="Proteomes" id="UP000235025"/>
    </source>
</evidence>
<dbReference type="SUPFAM" id="SSF52833">
    <property type="entry name" value="Thioredoxin-like"/>
    <property type="match status" value="1"/>
</dbReference>
<feature type="transmembrane region" description="Helical" evidence="10">
    <location>
        <begin position="129"/>
        <end position="150"/>
    </location>
</feature>
<proteinExistence type="inferred from homology"/>
<dbReference type="SMART" id="SM00756">
    <property type="entry name" value="VKc"/>
    <property type="match status" value="1"/>
</dbReference>
<dbReference type="InterPro" id="IPR012932">
    <property type="entry name" value="VKOR"/>
</dbReference>
<keyword evidence="7 10" id="KW-0472">Membrane</keyword>
<evidence type="ECO:0000256" key="10">
    <source>
        <dbReference type="SAM" id="Phobius"/>
    </source>
</evidence>
<feature type="transmembrane region" description="Helical" evidence="10">
    <location>
        <begin position="102"/>
        <end position="123"/>
    </location>
</feature>
<evidence type="ECO:0000256" key="9">
    <source>
        <dbReference type="ARBA" id="ARBA00023284"/>
    </source>
</evidence>
<keyword evidence="4" id="KW-0874">Quinone</keyword>
<dbReference type="Pfam" id="PF07884">
    <property type="entry name" value="VKOR"/>
    <property type="match status" value="1"/>
</dbReference>
<keyword evidence="8" id="KW-1015">Disulfide bond</keyword>
<dbReference type="PANTHER" id="PTHR34573:SF1">
    <property type="entry name" value="VITAMIN K EPOXIDE REDUCTASE DOMAIN-CONTAINING PROTEIN"/>
    <property type="match status" value="1"/>
</dbReference>
<evidence type="ECO:0000259" key="11">
    <source>
        <dbReference type="SMART" id="SM00756"/>
    </source>
</evidence>
<keyword evidence="5 10" id="KW-1133">Transmembrane helix</keyword>
<dbReference type="GO" id="GO:0048038">
    <property type="term" value="F:quinone binding"/>
    <property type="evidence" value="ECO:0007669"/>
    <property type="project" value="UniProtKB-KW"/>
</dbReference>
<dbReference type="CDD" id="cd12916">
    <property type="entry name" value="VKOR_1"/>
    <property type="match status" value="1"/>
</dbReference>
<evidence type="ECO:0000256" key="4">
    <source>
        <dbReference type="ARBA" id="ARBA00022719"/>
    </source>
</evidence>
<dbReference type="RefSeq" id="WP_102171588.1">
    <property type="nucleotide sequence ID" value="NZ_NMQA01000045.1"/>
</dbReference>
<dbReference type="Gene3D" id="1.20.1440.130">
    <property type="entry name" value="VKOR domain"/>
    <property type="match status" value="1"/>
</dbReference>
<keyword evidence="9" id="KW-0676">Redox-active center</keyword>
<organism evidence="12 13">
    <name type="scientific">Fischerella thermalis CCMEE 5268</name>
    <dbReference type="NCBI Taxonomy" id="2019662"/>
    <lineage>
        <taxon>Bacteria</taxon>
        <taxon>Bacillati</taxon>
        <taxon>Cyanobacteriota</taxon>
        <taxon>Cyanophyceae</taxon>
        <taxon>Nostocales</taxon>
        <taxon>Hapalosiphonaceae</taxon>
        <taxon>Fischerella</taxon>
    </lineage>
</organism>
<feature type="transmembrane region" description="Helical" evidence="10">
    <location>
        <begin position="66"/>
        <end position="90"/>
    </location>
</feature>
<accession>A0A2N6KKG3</accession>
<comment type="subcellular location">
    <subcellularLocation>
        <location evidence="1">Membrane</location>
        <topology evidence="1">Multi-pass membrane protein</topology>
    </subcellularLocation>
</comment>
<dbReference type="EMBL" id="NMQA01000045">
    <property type="protein sequence ID" value="PMB00184.1"/>
    <property type="molecule type" value="Genomic_DNA"/>
</dbReference>
<comment type="caution">
    <text evidence="12">The sequence shown here is derived from an EMBL/GenBank/DDBJ whole genome shotgun (WGS) entry which is preliminary data.</text>
</comment>
<keyword evidence="3 10" id="KW-0812">Transmembrane</keyword>